<gene>
    <name evidence="1" type="ORF">D0437_33920</name>
</gene>
<accession>A0A9X7M2D4</accession>
<sequence>KTILMVGFEPGRAAIEEEITVRGGNFQWAHGKKEREVTLRKMIRHADIVILMLEHMGHGGATPGSKGVVRIAKELGVPFGTTHTLGRSSFVHNVHRILGIDSVNMQSVS</sequence>
<dbReference type="Proteomes" id="UP000321735">
    <property type="component" value="Chromosome"/>
</dbReference>
<proteinExistence type="predicted"/>
<organism evidence="1 2">
    <name type="scientific">Bacillus cereus</name>
    <dbReference type="NCBI Taxonomy" id="1396"/>
    <lineage>
        <taxon>Bacteria</taxon>
        <taxon>Bacillati</taxon>
        <taxon>Bacillota</taxon>
        <taxon>Bacilli</taxon>
        <taxon>Bacillales</taxon>
        <taxon>Bacillaceae</taxon>
        <taxon>Bacillus</taxon>
        <taxon>Bacillus cereus group</taxon>
    </lineage>
</organism>
<evidence type="ECO:0000313" key="1">
    <source>
        <dbReference type="EMBL" id="QDZ77585.1"/>
    </source>
</evidence>
<feature type="non-terminal residue" evidence="1">
    <location>
        <position position="1"/>
    </location>
</feature>
<dbReference type="AlphaFoldDB" id="A0A9X7M2D4"/>
<protein>
    <submittedName>
        <fullName evidence="1">Uncharacterized protein</fullName>
    </submittedName>
</protein>
<evidence type="ECO:0000313" key="2">
    <source>
        <dbReference type="Proteomes" id="UP000321735"/>
    </source>
</evidence>
<dbReference type="EMBL" id="CP031778">
    <property type="protein sequence ID" value="QDZ77585.1"/>
    <property type="molecule type" value="Genomic_DNA"/>
</dbReference>
<name>A0A9X7M2D4_BACCE</name>
<reference evidence="1 2" key="1">
    <citation type="journal article" date="2019" name="Ecotoxicol. Environ. Saf.">
        <title>Microbial characterization of heavy metal resistant bacterial strains isolated from an electroplating wastewater treatment plant.</title>
        <authorList>
            <person name="Cai X."/>
            <person name="Zheng X."/>
            <person name="Zhang D."/>
            <person name="Iqbal W."/>
            <person name="Liu C."/>
            <person name="Yang B."/>
            <person name="Zhao X."/>
            <person name="Lu X."/>
            <person name="Mao Y."/>
        </authorList>
    </citation>
    <scope>NUCLEOTIDE SEQUENCE [LARGE SCALE GENOMIC DNA]</scope>
    <source>
        <strain evidence="1 2">Co1-1</strain>
    </source>
</reference>